<accession>A0AA40BXS2</accession>
<sequence length="525" mass="59960">MERVPATLLSIPREVRDMIYREFLLIDAEDGYVYNPDTGKLQTAGRQPIELTLMYTCRQIAAEMSGAALRLHTVNFTTIPSRRAWKWDYIITRQWKSLQSILSFVLPWTCKRPTDTLTGMTSEERALCGANEPFQSLFTHQQTLRRIIRHLAATNDDIESFVSTAYLTGSWTADGPNDSYDHDPLRFLSVGTDPWSIPTNEEMNCTLVNTPTLMHEIDLTRATFDLLPAIASLDANIPCRFSAGAAAISWLNSISSNARENVRKIVVHEDQASAVYPETHTQGLIPLCEKYPLMKVERRVDLWSAVWWKLGSRHFDHDKRSRGQHATKLVANWVNEASSCPPNFALVFDGGMWPNKAAPIFQMYVQRDAAWQVTFEKAFKEGSKDSFDAFRSPPKEPYFGKNFPALLRAISDKSSHIRCNFDAGTTWTEAQMPEIRDVLKENATDIRWLETWRNTRKGNPPSNVPFFDTDTPEDELRHLYLRMSEIRDEFDENGSVSPNQPSVKSIRMEAETWAAEWLGIPKNEV</sequence>
<dbReference type="Proteomes" id="UP001175000">
    <property type="component" value="Unassembled WGS sequence"/>
</dbReference>
<organism evidence="1 2">
    <name type="scientific">Immersiella caudata</name>
    <dbReference type="NCBI Taxonomy" id="314043"/>
    <lineage>
        <taxon>Eukaryota</taxon>
        <taxon>Fungi</taxon>
        <taxon>Dikarya</taxon>
        <taxon>Ascomycota</taxon>
        <taxon>Pezizomycotina</taxon>
        <taxon>Sordariomycetes</taxon>
        <taxon>Sordariomycetidae</taxon>
        <taxon>Sordariales</taxon>
        <taxon>Lasiosphaeriaceae</taxon>
        <taxon>Immersiella</taxon>
    </lineage>
</organism>
<evidence type="ECO:0000313" key="2">
    <source>
        <dbReference type="Proteomes" id="UP001175000"/>
    </source>
</evidence>
<evidence type="ECO:0000313" key="1">
    <source>
        <dbReference type="EMBL" id="KAK0617555.1"/>
    </source>
</evidence>
<gene>
    <name evidence="1" type="ORF">B0T14DRAFT_272661</name>
</gene>
<dbReference type="AlphaFoldDB" id="A0AA40BXS2"/>
<dbReference type="EMBL" id="JAULSU010000005">
    <property type="protein sequence ID" value="KAK0617555.1"/>
    <property type="molecule type" value="Genomic_DNA"/>
</dbReference>
<proteinExistence type="predicted"/>
<keyword evidence="2" id="KW-1185">Reference proteome</keyword>
<comment type="caution">
    <text evidence="1">The sequence shown here is derived from an EMBL/GenBank/DDBJ whole genome shotgun (WGS) entry which is preliminary data.</text>
</comment>
<name>A0AA40BXS2_9PEZI</name>
<reference evidence="1" key="1">
    <citation type="submission" date="2023-06" db="EMBL/GenBank/DDBJ databases">
        <title>Genome-scale phylogeny and comparative genomics of the fungal order Sordariales.</title>
        <authorList>
            <consortium name="Lawrence Berkeley National Laboratory"/>
            <person name="Hensen N."/>
            <person name="Bonometti L."/>
            <person name="Westerberg I."/>
            <person name="Brannstrom I.O."/>
            <person name="Guillou S."/>
            <person name="Cros-Aarteil S."/>
            <person name="Calhoun S."/>
            <person name="Haridas S."/>
            <person name="Kuo A."/>
            <person name="Mondo S."/>
            <person name="Pangilinan J."/>
            <person name="Riley R."/>
            <person name="Labutti K."/>
            <person name="Andreopoulos B."/>
            <person name="Lipzen A."/>
            <person name="Chen C."/>
            <person name="Yanf M."/>
            <person name="Daum C."/>
            <person name="Ng V."/>
            <person name="Clum A."/>
            <person name="Steindorff A."/>
            <person name="Ohm R."/>
            <person name="Martin F."/>
            <person name="Silar P."/>
            <person name="Natvig D."/>
            <person name="Lalanne C."/>
            <person name="Gautier V."/>
            <person name="Ament-Velasquez S.L."/>
            <person name="Kruys A."/>
            <person name="Hutchinson M.I."/>
            <person name="Powell A.J."/>
            <person name="Barry K."/>
            <person name="Miller A.N."/>
            <person name="Grigoriev I.V."/>
            <person name="Debuchy R."/>
            <person name="Gladieux P."/>
            <person name="Thoren M.H."/>
            <person name="Johannesson H."/>
        </authorList>
    </citation>
    <scope>NUCLEOTIDE SEQUENCE</scope>
    <source>
        <strain evidence="1">CBS 606.72</strain>
    </source>
</reference>
<protein>
    <submittedName>
        <fullName evidence="1">Uncharacterized protein</fullName>
    </submittedName>
</protein>